<dbReference type="OrthoDB" id="9799090at2"/>
<gene>
    <name evidence="4" type="ORF">DXU93_14430</name>
</gene>
<protein>
    <submittedName>
        <fullName evidence="4">ABC transporter substrate-binding protein</fullName>
    </submittedName>
</protein>
<dbReference type="Pfam" id="PF07885">
    <property type="entry name" value="Ion_trans_2"/>
    <property type="match status" value="1"/>
</dbReference>
<keyword evidence="1" id="KW-0472">Membrane</keyword>
<proteinExistence type="predicted"/>
<dbReference type="InterPro" id="IPR015683">
    <property type="entry name" value="Ionotropic_Glu_rcpt"/>
</dbReference>
<dbReference type="InterPro" id="IPR001638">
    <property type="entry name" value="Solute-binding_3/MltF_N"/>
</dbReference>
<feature type="transmembrane region" description="Helical" evidence="1">
    <location>
        <begin position="168"/>
        <end position="188"/>
    </location>
</feature>
<evidence type="ECO:0000256" key="1">
    <source>
        <dbReference type="SAM" id="Phobius"/>
    </source>
</evidence>
<evidence type="ECO:0000259" key="3">
    <source>
        <dbReference type="SMART" id="SM00062"/>
    </source>
</evidence>
<dbReference type="AlphaFoldDB" id="A0A3E1EUJ6"/>
<dbReference type="SUPFAM" id="SSF53850">
    <property type="entry name" value="Periplasmic binding protein-like II"/>
    <property type="match status" value="1"/>
</dbReference>
<dbReference type="GO" id="GO:0016020">
    <property type="term" value="C:membrane"/>
    <property type="evidence" value="ECO:0007669"/>
    <property type="project" value="UniProtKB-SubCell"/>
</dbReference>
<dbReference type="EMBL" id="QURB01000012">
    <property type="protein sequence ID" value="RFC53153.1"/>
    <property type="molecule type" value="Genomic_DNA"/>
</dbReference>
<evidence type="ECO:0000313" key="5">
    <source>
        <dbReference type="Proteomes" id="UP000257127"/>
    </source>
</evidence>
<feature type="transmembrane region" description="Helical" evidence="1">
    <location>
        <begin position="135"/>
        <end position="156"/>
    </location>
</feature>
<organism evidence="4 5">
    <name type="scientific">Brumimicrobium aurantiacum</name>
    <dbReference type="NCBI Taxonomy" id="1737063"/>
    <lineage>
        <taxon>Bacteria</taxon>
        <taxon>Pseudomonadati</taxon>
        <taxon>Bacteroidota</taxon>
        <taxon>Flavobacteriia</taxon>
        <taxon>Flavobacteriales</taxon>
        <taxon>Crocinitomicaceae</taxon>
        <taxon>Brumimicrobium</taxon>
    </lineage>
</organism>
<dbReference type="Pfam" id="PF00497">
    <property type="entry name" value="SBP_bac_3"/>
    <property type="match status" value="1"/>
</dbReference>
<name>A0A3E1EUJ6_9FLAO</name>
<reference evidence="4 5" key="1">
    <citation type="submission" date="2018-08" db="EMBL/GenBank/DDBJ databases">
        <title>The draft genome squence of Brumimicrobium sp. N62.</title>
        <authorList>
            <person name="Du Z.-J."/>
            <person name="Luo H.-R."/>
        </authorList>
    </citation>
    <scope>NUCLEOTIDE SEQUENCE [LARGE SCALE GENOMIC DNA]</scope>
    <source>
        <strain evidence="4 5">N62</strain>
    </source>
</reference>
<accession>A0A3E1EUJ6</accession>
<dbReference type="Gene3D" id="3.40.190.10">
    <property type="entry name" value="Periplasmic binding protein-like II"/>
    <property type="match status" value="2"/>
</dbReference>
<feature type="domain" description="Solute-binding protein family 3/N-terminal" evidence="3">
    <location>
        <begin position="25"/>
        <end position="355"/>
    </location>
</feature>
<dbReference type="PANTHER" id="PTHR18966">
    <property type="entry name" value="IONOTROPIC GLUTAMATE RECEPTOR"/>
    <property type="match status" value="1"/>
</dbReference>
<dbReference type="Proteomes" id="UP000257127">
    <property type="component" value="Unassembled WGS sequence"/>
</dbReference>
<feature type="signal peptide" evidence="2">
    <location>
        <begin position="1"/>
        <end position="22"/>
    </location>
</feature>
<keyword evidence="1" id="KW-0812">Transmembrane</keyword>
<dbReference type="SUPFAM" id="SSF81324">
    <property type="entry name" value="Voltage-gated potassium channels"/>
    <property type="match status" value="1"/>
</dbReference>
<feature type="chain" id="PRO_5017612242" evidence="2">
    <location>
        <begin position="23"/>
        <end position="357"/>
    </location>
</feature>
<comment type="caution">
    <text evidence="4">The sequence shown here is derived from an EMBL/GenBank/DDBJ whole genome shotgun (WGS) entry which is preliminary data.</text>
</comment>
<evidence type="ECO:0000256" key="2">
    <source>
        <dbReference type="SAM" id="SignalP"/>
    </source>
</evidence>
<dbReference type="Gene3D" id="1.10.287.70">
    <property type="match status" value="1"/>
</dbReference>
<sequence length="357" mass="40704">MRINFSILVLFFVLFCQEFAYAQDSLKVGYVNSAPFIFKENNRLQGPISWLWYNIAEENNYHCEYVQMNSKELVNSLKNGEVDLALYPMSITSSRAKEIDFSVPFYLAHSGIVTNKSSSWKSTLLFIKSFFSLNFFRALGSLFLILMVFGFLTWRFERKGNAEEFGDGLKGLWSGFWWAAVTMTTVGYGDKSPKTTGGRAIALVWMFTAIIIISGLTASIASSLTVTELESRTNNINNFKKKKLATVNLSSTDDWLKDNFYNNVILLDKQDDLLSKLRGDEVDAVVFDLPLLKNMVKNDTLNEYEVLPYKFNPQYYALGMNPVLDDNLLKDINTSLLELTEGLEWKVVLAEYNLNTN</sequence>
<keyword evidence="5" id="KW-1185">Reference proteome</keyword>
<keyword evidence="2" id="KW-0732">Signal</keyword>
<feature type="transmembrane region" description="Helical" evidence="1">
    <location>
        <begin position="200"/>
        <end position="226"/>
    </location>
</feature>
<evidence type="ECO:0000313" key="4">
    <source>
        <dbReference type="EMBL" id="RFC53153.1"/>
    </source>
</evidence>
<dbReference type="RefSeq" id="WP_116882014.1">
    <property type="nucleotide sequence ID" value="NZ_QURB01000012.1"/>
</dbReference>
<keyword evidence="1" id="KW-1133">Transmembrane helix</keyword>
<dbReference type="SMART" id="SM00062">
    <property type="entry name" value="PBPb"/>
    <property type="match status" value="1"/>
</dbReference>
<dbReference type="InterPro" id="IPR013099">
    <property type="entry name" value="K_chnl_dom"/>
</dbReference>
<dbReference type="GO" id="GO:0015276">
    <property type="term" value="F:ligand-gated monoatomic ion channel activity"/>
    <property type="evidence" value="ECO:0007669"/>
    <property type="project" value="InterPro"/>
</dbReference>